<organism evidence="2 3">
    <name type="scientific">Brassica oleracea var. oleracea</name>
    <dbReference type="NCBI Taxonomy" id="109376"/>
    <lineage>
        <taxon>Eukaryota</taxon>
        <taxon>Viridiplantae</taxon>
        <taxon>Streptophyta</taxon>
        <taxon>Embryophyta</taxon>
        <taxon>Tracheophyta</taxon>
        <taxon>Spermatophyta</taxon>
        <taxon>Magnoliopsida</taxon>
        <taxon>eudicotyledons</taxon>
        <taxon>Gunneridae</taxon>
        <taxon>Pentapetalae</taxon>
        <taxon>rosids</taxon>
        <taxon>malvids</taxon>
        <taxon>Brassicales</taxon>
        <taxon>Brassicaceae</taxon>
        <taxon>Brassiceae</taxon>
        <taxon>Brassica</taxon>
    </lineage>
</organism>
<feature type="region of interest" description="Disordered" evidence="1">
    <location>
        <begin position="39"/>
        <end position="75"/>
    </location>
</feature>
<dbReference type="Proteomes" id="UP000032141">
    <property type="component" value="Unassembled WGS sequence"/>
</dbReference>
<evidence type="ECO:0000313" key="2">
    <source>
        <dbReference type="EnsemblPlants" id="Bo05803s010.1"/>
    </source>
</evidence>
<feature type="compositionally biased region" description="Low complexity" evidence="1">
    <location>
        <begin position="65"/>
        <end position="75"/>
    </location>
</feature>
<dbReference type="Gramene" id="Bo05803s010.1">
    <property type="protein sequence ID" value="Bo05803s010.1"/>
    <property type="gene ID" value="Bo05803s010"/>
</dbReference>
<sequence>MDSYTKKMNAWKIVWQKNMRPQFINGRVWEQLMAHWEKEETVETSSRNSKNQKSDRGFGRRTRGHGSSTGRCGSS</sequence>
<proteinExistence type="predicted"/>
<evidence type="ECO:0000256" key="1">
    <source>
        <dbReference type="SAM" id="MobiDB-lite"/>
    </source>
</evidence>
<reference evidence="2" key="1">
    <citation type="journal article" date="2014" name="Genome Biol.">
        <title>Transcriptome and methylome profiling reveals relics of genome dominance in the mesopolyploid Brassica oleracea.</title>
        <authorList>
            <person name="Parkin I.A."/>
            <person name="Koh C."/>
            <person name="Tang H."/>
            <person name="Robinson S.J."/>
            <person name="Kagale S."/>
            <person name="Clarke W.E."/>
            <person name="Town C.D."/>
            <person name="Nixon J."/>
            <person name="Krishnakumar V."/>
            <person name="Bidwell S.L."/>
            <person name="Denoeud F."/>
            <person name="Belcram H."/>
            <person name="Links M.G."/>
            <person name="Just J."/>
            <person name="Clarke C."/>
            <person name="Bender T."/>
            <person name="Huebert T."/>
            <person name="Mason A.S."/>
            <person name="Pires J.C."/>
            <person name="Barker G."/>
            <person name="Moore J."/>
            <person name="Walley P.G."/>
            <person name="Manoli S."/>
            <person name="Batley J."/>
            <person name="Edwards D."/>
            <person name="Nelson M.N."/>
            <person name="Wang X."/>
            <person name="Paterson A.H."/>
            <person name="King G."/>
            <person name="Bancroft I."/>
            <person name="Chalhoub B."/>
            <person name="Sharpe A.G."/>
        </authorList>
    </citation>
    <scope>NUCLEOTIDE SEQUENCE [LARGE SCALE GENOMIC DNA]</scope>
    <source>
        <strain evidence="2">cv. TO1000</strain>
    </source>
</reference>
<name>A0A0D2ZXL4_BRAOL</name>
<accession>A0A0D2ZXL4</accession>
<protein>
    <submittedName>
        <fullName evidence="2">Uncharacterized protein</fullName>
    </submittedName>
</protein>
<reference evidence="2" key="2">
    <citation type="submission" date="2015-06" db="UniProtKB">
        <authorList>
            <consortium name="EnsemblPlants"/>
        </authorList>
    </citation>
    <scope>IDENTIFICATION</scope>
</reference>
<dbReference type="EnsemblPlants" id="Bo05803s010.1">
    <property type="protein sequence ID" value="Bo05803s010.1"/>
    <property type="gene ID" value="Bo05803s010"/>
</dbReference>
<keyword evidence="3" id="KW-1185">Reference proteome</keyword>
<evidence type="ECO:0000313" key="3">
    <source>
        <dbReference type="Proteomes" id="UP000032141"/>
    </source>
</evidence>
<dbReference type="AlphaFoldDB" id="A0A0D2ZXL4"/>
<dbReference type="HOGENOM" id="CLU_199984_0_0_1"/>